<accession>A0A448MPP5</accession>
<dbReference type="InterPro" id="IPR011546">
    <property type="entry name" value="Pept_M41_FtsH_extracell"/>
</dbReference>
<protein>
    <submittedName>
        <fullName evidence="4">ATP-dependent zinc metalloprotease FtsH</fullName>
        <ecNumber evidence="4">3.4.24.-</ecNumber>
    </submittedName>
</protein>
<proteinExistence type="predicted"/>
<dbReference type="GO" id="GO:0008270">
    <property type="term" value="F:zinc ion binding"/>
    <property type="evidence" value="ECO:0007669"/>
    <property type="project" value="InterPro"/>
</dbReference>
<gene>
    <name evidence="4" type="primary">ftsH_4</name>
    <name evidence="4" type="ORF">NCTC8284_02197</name>
</gene>
<evidence type="ECO:0000256" key="1">
    <source>
        <dbReference type="ARBA" id="ARBA00022670"/>
    </source>
</evidence>
<name>A0A448MPP5_9PAST</name>
<evidence type="ECO:0000313" key="5">
    <source>
        <dbReference type="Proteomes" id="UP000278733"/>
    </source>
</evidence>
<dbReference type="EMBL" id="LR134405">
    <property type="protein sequence ID" value="VEH67013.1"/>
    <property type="molecule type" value="Genomic_DNA"/>
</dbReference>
<evidence type="ECO:0000256" key="2">
    <source>
        <dbReference type="ARBA" id="ARBA00022801"/>
    </source>
</evidence>
<feature type="domain" description="Peptidase M41 FtsH extracellular" evidence="3">
    <location>
        <begin position="6"/>
        <end position="71"/>
    </location>
</feature>
<dbReference type="KEGG" id="rpne:NCTC8284_02197"/>
<dbReference type="EC" id="3.4.24.-" evidence="4"/>
<dbReference type="GO" id="GO:0006508">
    <property type="term" value="P:proteolysis"/>
    <property type="evidence" value="ECO:0007669"/>
    <property type="project" value="UniProtKB-KW"/>
</dbReference>
<evidence type="ECO:0000313" key="4">
    <source>
        <dbReference type="EMBL" id="VEH67013.1"/>
    </source>
</evidence>
<dbReference type="GO" id="GO:0016020">
    <property type="term" value="C:membrane"/>
    <property type="evidence" value="ECO:0007669"/>
    <property type="project" value="InterPro"/>
</dbReference>
<dbReference type="GO" id="GO:0004176">
    <property type="term" value="F:ATP-dependent peptidase activity"/>
    <property type="evidence" value="ECO:0007669"/>
    <property type="project" value="InterPro"/>
</dbReference>
<dbReference type="GO" id="GO:0004222">
    <property type="term" value="F:metalloendopeptidase activity"/>
    <property type="evidence" value="ECO:0007669"/>
    <property type="project" value="InterPro"/>
</dbReference>
<organism evidence="4 5">
    <name type="scientific">Rodentibacter pneumotropicus</name>
    <dbReference type="NCBI Taxonomy" id="758"/>
    <lineage>
        <taxon>Bacteria</taxon>
        <taxon>Pseudomonadati</taxon>
        <taxon>Pseudomonadota</taxon>
        <taxon>Gammaproteobacteria</taxon>
        <taxon>Pasteurellales</taxon>
        <taxon>Pasteurellaceae</taxon>
        <taxon>Rodentibacter</taxon>
    </lineage>
</organism>
<reference evidence="4 5" key="1">
    <citation type="submission" date="2018-12" db="EMBL/GenBank/DDBJ databases">
        <authorList>
            <consortium name="Pathogen Informatics"/>
        </authorList>
    </citation>
    <scope>NUCLEOTIDE SEQUENCE [LARGE SCALE GENOMIC DNA]</scope>
    <source>
        <strain evidence="4 5">NCTC8284</strain>
    </source>
</reference>
<keyword evidence="2 4" id="KW-0378">Hydrolase</keyword>
<sequence length="81" mass="9292">MVKNLVLWIVVAVVMMTAYQSFNSNSVENSTDYTTFVYDVSNGQIKEARFDTNEITVTKSDGSKYMTVMPPLEDKNYLMIY</sequence>
<dbReference type="GO" id="GO:0005524">
    <property type="term" value="F:ATP binding"/>
    <property type="evidence" value="ECO:0007669"/>
    <property type="project" value="InterPro"/>
</dbReference>
<keyword evidence="4" id="KW-0482">Metalloprotease</keyword>
<dbReference type="AlphaFoldDB" id="A0A448MPP5"/>
<dbReference type="Pfam" id="PF06480">
    <property type="entry name" value="FtsH_ext"/>
    <property type="match status" value="1"/>
</dbReference>
<keyword evidence="1 4" id="KW-0645">Protease</keyword>
<evidence type="ECO:0000259" key="3">
    <source>
        <dbReference type="Pfam" id="PF06480"/>
    </source>
</evidence>
<dbReference type="Proteomes" id="UP000278733">
    <property type="component" value="Chromosome"/>
</dbReference>
<dbReference type="Gene3D" id="3.30.720.210">
    <property type="match status" value="1"/>
</dbReference>